<protein>
    <submittedName>
        <fullName evidence="3">Aminomethyl-transferring glycine dehydrogenase subunit GcvPA</fullName>
        <ecNumber evidence="3">1.4.4.2</ecNumber>
    </submittedName>
</protein>
<reference evidence="3 4" key="1">
    <citation type="submission" date="2024-04" db="EMBL/GenBank/DDBJ databases">
        <title>Phylogenomic analyses of a clade within the roseobacter group suggest taxonomic reassignments of species of the genera Aestuariivita, Citreicella, Loktanella, Nautella, Pelagibaca, Ruegeria, Thalassobius, Thiobacimonas and Tropicibacter, and the proposal o.</title>
        <authorList>
            <person name="Jeon C.O."/>
        </authorList>
    </citation>
    <scope>NUCLEOTIDE SEQUENCE [LARGE SCALE GENOMIC DNA]</scope>
    <source>
        <strain evidence="3 4">G8-12</strain>
    </source>
</reference>
<dbReference type="InterPro" id="IPR015421">
    <property type="entry name" value="PyrdxlP-dep_Trfase_major"/>
</dbReference>
<keyword evidence="4" id="KW-1185">Reference proteome</keyword>
<dbReference type="PANTHER" id="PTHR42806:SF1">
    <property type="entry name" value="GLYCINE DEHYDROGENASE (DECARBOXYLATING)"/>
    <property type="match status" value="1"/>
</dbReference>
<dbReference type="AlphaFoldDB" id="A0AAN0NG79"/>
<gene>
    <name evidence="3" type="primary">gcvPA</name>
    <name evidence="3" type="ORF">AABB28_13450</name>
</gene>
<dbReference type="EC" id="1.4.4.2" evidence="3"/>
<dbReference type="RefSeq" id="WP_342069261.1">
    <property type="nucleotide sequence ID" value="NZ_CP151762.1"/>
</dbReference>
<dbReference type="InterPro" id="IPR049315">
    <property type="entry name" value="GDC-P_N"/>
</dbReference>
<organism evidence="3 4">
    <name type="scientific">Yoonia algicola</name>
    <dbReference type="NCBI Taxonomy" id="3137368"/>
    <lineage>
        <taxon>Bacteria</taxon>
        <taxon>Pseudomonadati</taxon>
        <taxon>Pseudomonadota</taxon>
        <taxon>Alphaproteobacteria</taxon>
        <taxon>Rhodobacterales</taxon>
        <taxon>Paracoccaceae</taxon>
        <taxon>Yoonia</taxon>
    </lineage>
</organism>
<name>A0AAN0NG79_9RHOB</name>
<evidence type="ECO:0000313" key="4">
    <source>
        <dbReference type="Proteomes" id="UP001451782"/>
    </source>
</evidence>
<dbReference type="PANTHER" id="PTHR42806">
    <property type="entry name" value="GLYCINE CLEAVAGE SYSTEM P-PROTEIN"/>
    <property type="match status" value="1"/>
</dbReference>
<dbReference type="InterPro" id="IPR015424">
    <property type="entry name" value="PyrdxlP-dep_Trfase"/>
</dbReference>
<dbReference type="EMBL" id="CP151762">
    <property type="protein sequence ID" value="WZU62865.1"/>
    <property type="molecule type" value="Genomic_DNA"/>
</dbReference>
<accession>A0AAN0NG79</accession>
<dbReference type="SUPFAM" id="SSF53383">
    <property type="entry name" value="PLP-dependent transferases"/>
    <property type="match status" value="1"/>
</dbReference>
<dbReference type="KEGG" id="yag:AABB28_13450"/>
<proteinExistence type="predicted"/>
<dbReference type="Pfam" id="PF02347">
    <property type="entry name" value="GDC-P"/>
    <property type="match status" value="1"/>
</dbReference>
<dbReference type="NCBIfam" id="NF001696">
    <property type="entry name" value="PRK00451.1"/>
    <property type="match status" value="1"/>
</dbReference>
<keyword evidence="3" id="KW-0436">Ligase</keyword>
<sequence length="468" mass="50695">MPTETKSHPWMALSAPGAIDDMLKTIGVSKVADLFEQIPQDHYRKKPLDMPPALTSEMELRRDLVTRLKQNGDCESNLSFLGAGVWQHHVPAIVDEIVGRTEFATNVWGSYQSDHGRNQAWFEFSSQLGALLNLDVVQLPVYSWGCAIGHAMRMAARITGRSKVLVPQLSDPERLSVIKTYCQPTEMDDSIEVVMVAADPATGRLDLSDLKSKLGSDIAAVYFENPGYLGTIETEAAEIAKMTRAAGAETIVGVDPSSLGVMTAPGDYGADIVTGPVQPLGVHMQCGGGAGGFIASRDEERYVHNYNGFLVSIADTARSGEFGFGLACPHQNSYGMREDGNDWTGNSTYLWAIAGAVYMSLLGPEGFAELGRLIVSRARYAARLLDEIAGVKVMWPDGHFKEFVVNFDGTGRTVSDINDALRAKGIFGGKDISEEGLNLGQSALYCVTEVHTAADIRRLADTLREILA</sequence>
<dbReference type="Proteomes" id="UP001451782">
    <property type="component" value="Chromosome"/>
</dbReference>
<evidence type="ECO:0000256" key="1">
    <source>
        <dbReference type="ARBA" id="ARBA00023002"/>
    </source>
</evidence>
<dbReference type="InterPro" id="IPR015422">
    <property type="entry name" value="PyrdxlP-dep_Trfase_small"/>
</dbReference>
<evidence type="ECO:0000259" key="2">
    <source>
        <dbReference type="Pfam" id="PF02347"/>
    </source>
</evidence>
<feature type="domain" description="Glycine cleavage system P-protein N-terminal" evidence="2">
    <location>
        <begin position="20"/>
        <end position="421"/>
    </location>
</feature>
<keyword evidence="1 3" id="KW-0560">Oxidoreductase</keyword>
<evidence type="ECO:0000313" key="3">
    <source>
        <dbReference type="EMBL" id="WZU62865.1"/>
    </source>
</evidence>
<dbReference type="Gene3D" id="3.90.1150.10">
    <property type="entry name" value="Aspartate Aminotransferase, domain 1"/>
    <property type="match status" value="1"/>
</dbReference>
<dbReference type="GO" id="GO:0009116">
    <property type="term" value="P:nucleoside metabolic process"/>
    <property type="evidence" value="ECO:0007669"/>
    <property type="project" value="InterPro"/>
</dbReference>
<dbReference type="Gene3D" id="3.40.640.10">
    <property type="entry name" value="Type I PLP-dependent aspartate aminotransferase-like (Major domain)"/>
    <property type="match status" value="1"/>
</dbReference>
<dbReference type="InterPro" id="IPR023010">
    <property type="entry name" value="GcvPA"/>
</dbReference>
<dbReference type="GO" id="GO:0004375">
    <property type="term" value="F:glycine dehydrogenase (decarboxylating) activity"/>
    <property type="evidence" value="ECO:0007669"/>
    <property type="project" value="UniProtKB-EC"/>
</dbReference>
<dbReference type="GO" id="GO:0016874">
    <property type="term" value="F:ligase activity"/>
    <property type="evidence" value="ECO:0007669"/>
    <property type="project" value="UniProtKB-KW"/>
</dbReference>